<protein>
    <submittedName>
        <fullName evidence="4">Transcriptional regulator, contains XRE-family HTH domain</fullName>
    </submittedName>
</protein>
<gene>
    <name evidence="4" type="ORF">SAMN05216550_106234</name>
</gene>
<dbReference type="SMART" id="SM00530">
    <property type="entry name" value="HTH_XRE"/>
    <property type="match status" value="1"/>
</dbReference>
<sequence>MSEHSPTDTGINERIAQRVRELRAARGFTLEALATRSGVSRSMISMIERGSASPTAVVLEKLASGLGVSMASLFGGASESAPAEPLARRDAQSQWRDPQSGYTRRSLSPANWPSPIQLVEVDFPPGARVAYETGSREHVFHQQVWLLEGRLNVELGDQLHALEAGDCLAMRLDQPLIFSNPASQPARYLVAICDARGN</sequence>
<dbReference type="InterPro" id="IPR011051">
    <property type="entry name" value="RmlC_Cupin_sf"/>
</dbReference>
<dbReference type="GO" id="GO:0005829">
    <property type="term" value="C:cytosol"/>
    <property type="evidence" value="ECO:0007669"/>
    <property type="project" value="TreeGrafter"/>
</dbReference>
<feature type="region of interest" description="Disordered" evidence="2">
    <location>
        <begin position="82"/>
        <end position="108"/>
    </location>
</feature>
<evidence type="ECO:0000256" key="2">
    <source>
        <dbReference type="SAM" id="MobiDB-lite"/>
    </source>
</evidence>
<dbReference type="CDD" id="cd00093">
    <property type="entry name" value="HTH_XRE"/>
    <property type="match status" value="1"/>
</dbReference>
<evidence type="ECO:0000313" key="4">
    <source>
        <dbReference type="EMBL" id="SEJ60720.1"/>
    </source>
</evidence>
<comment type="caution">
    <text evidence="4">The sequence shown here is derived from an EMBL/GenBank/DDBJ whole genome shotgun (WGS) entry which is preliminary data.</text>
</comment>
<evidence type="ECO:0000259" key="3">
    <source>
        <dbReference type="PROSITE" id="PS50943"/>
    </source>
</evidence>
<dbReference type="InterPro" id="IPR050807">
    <property type="entry name" value="TransReg_Diox_bact_type"/>
</dbReference>
<dbReference type="Gene3D" id="1.10.260.40">
    <property type="entry name" value="lambda repressor-like DNA-binding domains"/>
    <property type="match status" value="1"/>
</dbReference>
<dbReference type="PROSITE" id="PS50943">
    <property type="entry name" value="HTH_CROC1"/>
    <property type="match status" value="1"/>
</dbReference>
<dbReference type="SUPFAM" id="SSF47413">
    <property type="entry name" value="lambda repressor-like DNA-binding domains"/>
    <property type="match status" value="1"/>
</dbReference>
<dbReference type="RefSeq" id="WP_074983272.1">
    <property type="nucleotide sequence ID" value="NZ_CADFGN010000006.1"/>
</dbReference>
<organism evidence="4 5">
    <name type="scientific">Paraburkholderia tropica</name>
    <dbReference type="NCBI Taxonomy" id="92647"/>
    <lineage>
        <taxon>Bacteria</taxon>
        <taxon>Pseudomonadati</taxon>
        <taxon>Pseudomonadota</taxon>
        <taxon>Betaproteobacteria</taxon>
        <taxon>Burkholderiales</taxon>
        <taxon>Burkholderiaceae</taxon>
        <taxon>Paraburkholderia</taxon>
    </lineage>
</organism>
<dbReference type="Gene3D" id="2.60.120.10">
    <property type="entry name" value="Jelly Rolls"/>
    <property type="match status" value="1"/>
</dbReference>
<feature type="compositionally biased region" description="Polar residues" evidence="2">
    <location>
        <begin position="92"/>
        <end position="108"/>
    </location>
</feature>
<name>A0AAQ1GF96_9BURK</name>
<dbReference type="SUPFAM" id="SSF51182">
    <property type="entry name" value="RmlC-like cupins"/>
    <property type="match status" value="1"/>
</dbReference>
<dbReference type="PANTHER" id="PTHR46797">
    <property type="entry name" value="HTH-TYPE TRANSCRIPTIONAL REGULATOR"/>
    <property type="match status" value="1"/>
</dbReference>
<dbReference type="Proteomes" id="UP000183529">
    <property type="component" value="Unassembled WGS sequence"/>
</dbReference>
<dbReference type="InterPro" id="IPR001387">
    <property type="entry name" value="Cro/C1-type_HTH"/>
</dbReference>
<dbReference type="InterPro" id="IPR010982">
    <property type="entry name" value="Lambda_DNA-bd_dom_sf"/>
</dbReference>
<evidence type="ECO:0000313" key="5">
    <source>
        <dbReference type="Proteomes" id="UP000183529"/>
    </source>
</evidence>
<accession>A0AAQ1GF96</accession>
<reference evidence="4 5" key="1">
    <citation type="submission" date="2016-10" db="EMBL/GenBank/DDBJ databases">
        <authorList>
            <person name="Varghese N."/>
            <person name="Submissions S."/>
        </authorList>
    </citation>
    <scope>NUCLEOTIDE SEQUENCE [LARGE SCALE GENOMIC DNA]</scope>
    <source>
        <strain evidence="4 5">LMG 22274</strain>
    </source>
</reference>
<feature type="domain" description="HTH cro/C1-type" evidence="3">
    <location>
        <begin position="19"/>
        <end position="73"/>
    </location>
</feature>
<dbReference type="Pfam" id="PF01381">
    <property type="entry name" value="HTH_3"/>
    <property type="match status" value="1"/>
</dbReference>
<dbReference type="PANTHER" id="PTHR46797:SF10">
    <property type="entry name" value="BLR1115 PROTEIN"/>
    <property type="match status" value="1"/>
</dbReference>
<proteinExistence type="predicted"/>
<dbReference type="AlphaFoldDB" id="A0AAQ1GF96"/>
<dbReference type="CDD" id="cd02209">
    <property type="entry name" value="cupin_XRE_C"/>
    <property type="match status" value="1"/>
</dbReference>
<dbReference type="GO" id="GO:0003700">
    <property type="term" value="F:DNA-binding transcription factor activity"/>
    <property type="evidence" value="ECO:0007669"/>
    <property type="project" value="TreeGrafter"/>
</dbReference>
<dbReference type="EMBL" id="FNZM01000006">
    <property type="protein sequence ID" value="SEJ60720.1"/>
    <property type="molecule type" value="Genomic_DNA"/>
</dbReference>
<evidence type="ECO:0000256" key="1">
    <source>
        <dbReference type="ARBA" id="ARBA00023125"/>
    </source>
</evidence>
<dbReference type="GO" id="GO:0003677">
    <property type="term" value="F:DNA binding"/>
    <property type="evidence" value="ECO:0007669"/>
    <property type="project" value="UniProtKB-KW"/>
</dbReference>
<dbReference type="InterPro" id="IPR014710">
    <property type="entry name" value="RmlC-like_jellyroll"/>
</dbReference>
<keyword evidence="1" id="KW-0238">DNA-binding</keyword>